<evidence type="ECO:0000256" key="1">
    <source>
        <dbReference type="SAM" id="SignalP"/>
    </source>
</evidence>
<feature type="signal peptide" evidence="1">
    <location>
        <begin position="1"/>
        <end position="19"/>
    </location>
</feature>
<dbReference type="STRING" id="1902579.BHV28_09830"/>
<name>A0A1U9JV00_9HYPH</name>
<dbReference type="KEGG" id="thd:BHV28_09830"/>
<proteinExistence type="predicted"/>
<evidence type="ECO:0000313" key="2">
    <source>
        <dbReference type="EMBL" id="AQS41678.1"/>
    </source>
</evidence>
<keyword evidence="1" id="KW-0732">Signal</keyword>
<dbReference type="AlphaFoldDB" id="A0A1U9JV00"/>
<gene>
    <name evidence="2" type="ORF">BHV28_09830</name>
</gene>
<dbReference type="Proteomes" id="UP000188912">
    <property type="component" value="Chromosome"/>
</dbReference>
<keyword evidence="3" id="KW-1185">Reference proteome</keyword>
<reference evidence="2 3" key="2">
    <citation type="journal article" date="2016" name="Sci. Rep.">
        <title>The genome of Rhizobiales bacteria in predatory ants reveals urease gene functions but no genes for nitrogen fixation.</title>
        <authorList>
            <person name="Neuvonen M.M."/>
            <person name="Tamarit D."/>
            <person name="Naslund K."/>
            <person name="Liebig J."/>
            <person name="Feldhaar H."/>
            <person name="Moran N.A."/>
            <person name="Guy L."/>
            <person name="Andersson S.G."/>
        </authorList>
    </citation>
    <scope>NUCLEOTIDE SEQUENCE [LARGE SCALE GENOMIC DNA]</scope>
    <source>
        <strain evidence="2 3">Hsal</strain>
    </source>
</reference>
<evidence type="ECO:0000313" key="3">
    <source>
        <dbReference type="Proteomes" id="UP000188912"/>
    </source>
</evidence>
<dbReference type="EMBL" id="CP017315">
    <property type="protein sequence ID" value="AQS41678.1"/>
    <property type="molecule type" value="Genomic_DNA"/>
</dbReference>
<organism evidence="2 3">
    <name type="scientific">Candidatus Tokpelaia hoelldobleri</name>
    <dbReference type="NCBI Taxonomy" id="1902579"/>
    <lineage>
        <taxon>Bacteria</taxon>
        <taxon>Pseudomonadati</taxon>
        <taxon>Pseudomonadota</taxon>
        <taxon>Alphaproteobacteria</taxon>
        <taxon>Hyphomicrobiales</taxon>
        <taxon>Candidatus Tokpelaia</taxon>
    </lineage>
</organism>
<reference evidence="2 3" key="1">
    <citation type="journal article" date="2010" name="Science">
        <title>Genomic comparison of the ants Camponotus floridanus and Harpegnathos saltator.</title>
        <authorList>
            <person name="Bonasio R."/>
            <person name="Zhang G."/>
            <person name="Ye C."/>
            <person name="Mutti N.S."/>
            <person name="Fang X."/>
            <person name="Qin N."/>
            <person name="Donahue G."/>
            <person name="Yang P."/>
            <person name="Li Q."/>
            <person name="Li C."/>
            <person name="Zhang P."/>
            <person name="Huang Z."/>
            <person name="Berger S.L."/>
            <person name="Reinberg D."/>
            <person name="Wang J."/>
            <person name="Liebig J."/>
        </authorList>
    </citation>
    <scope>NUCLEOTIDE SEQUENCE [LARGE SCALE GENOMIC DNA]</scope>
    <source>
        <strain evidence="2 3">Hsal</strain>
    </source>
</reference>
<protein>
    <submittedName>
        <fullName evidence="2">Uncharacterized protein</fullName>
    </submittedName>
</protein>
<sequence>MKMIIAGLLSCSLLTGAGAQTRAEDSARTEKVTASQLVQLVADMNKAMHNHDAAFVVNNMPARLYQEMARRLQKSESELRADVQKSVNALFEHLVDNGYTLDSANIRYEQTEEGAFYALVPTHVETKDSIAEFMTLALYDGETWHLIYGGQKAVQNPVFQEIYPALVSVHLPLGKVMRK</sequence>
<feature type="chain" id="PRO_5013069791" evidence="1">
    <location>
        <begin position="20"/>
        <end position="179"/>
    </location>
</feature>
<accession>A0A1U9JV00</accession>